<dbReference type="InterPro" id="IPR008030">
    <property type="entry name" value="NmrA-like"/>
</dbReference>
<dbReference type="RefSeq" id="WP_188086064.1">
    <property type="nucleotide sequence ID" value="NZ_JACVFC010000001.1"/>
</dbReference>
<dbReference type="PANTHER" id="PTHR43162:SF1">
    <property type="entry name" value="PRESTALK A DIFFERENTIATION PROTEIN A"/>
    <property type="match status" value="1"/>
</dbReference>
<gene>
    <name evidence="2" type="ORF">ICL07_00885</name>
</gene>
<organism evidence="2 3">
    <name type="scientific">Chitinophaga qingshengii</name>
    <dbReference type="NCBI Taxonomy" id="1569794"/>
    <lineage>
        <taxon>Bacteria</taxon>
        <taxon>Pseudomonadati</taxon>
        <taxon>Bacteroidota</taxon>
        <taxon>Chitinophagia</taxon>
        <taxon>Chitinophagales</taxon>
        <taxon>Chitinophagaceae</taxon>
        <taxon>Chitinophaga</taxon>
    </lineage>
</organism>
<dbReference type="PANTHER" id="PTHR43162">
    <property type="match status" value="1"/>
</dbReference>
<evidence type="ECO:0000313" key="3">
    <source>
        <dbReference type="Proteomes" id="UP000659124"/>
    </source>
</evidence>
<dbReference type="Gene3D" id="3.90.25.10">
    <property type="entry name" value="UDP-galactose 4-epimerase, domain 1"/>
    <property type="match status" value="1"/>
</dbReference>
<dbReference type="Pfam" id="PF05368">
    <property type="entry name" value="NmrA"/>
    <property type="match status" value="1"/>
</dbReference>
<proteinExistence type="predicted"/>
<accession>A0ABR7TF28</accession>
<dbReference type="EMBL" id="JACVFC010000001">
    <property type="protein sequence ID" value="MBC9928906.1"/>
    <property type="molecule type" value="Genomic_DNA"/>
</dbReference>
<evidence type="ECO:0000313" key="2">
    <source>
        <dbReference type="EMBL" id="MBC9928906.1"/>
    </source>
</evidence>
<sequence>MKIIVTGSLGNISRPLTQQLTGAGHQVTVISSNPEKQSDVEALGATAAIGSLEDTAFIEKTFTGADAVYCMTPPNYVTAETPVQYYSRIADTYAQAIRHAGVQRVVYLSSFGAPLTSGTGIILGSHHGEAILDAIPGLTLTHIRPGSFYTNLYHFTDMIRHTGKIALNYGGDDLVPWVSAQDIAGAVAEELVRTGEAPKTRYVSSDERTCNEVAAVLGKAIGRPGLQWQVIPATAVREQLDARGVPAVTAAALVELYDSIHSGVLLEDYRQHPPASMGKVKMEVFAREFAAVFAKSN</sequence>
<comment type="caution">
    <text evidence="2">The sequence shown here is derived from an EMBL/GenBank/DDBJ whole genome shotgun (WGS) entry which is preliminary data.</text>
</comment>
<protein>
    <submittedName>
        <fullName evidence="2">NAD(P)H-binding protein</fullName>
    </submittedName>
</protein>
<dbReference type="Proteomes" id="UP000659124">
    <property type="component" value="Unassembled WGS sequence"/>
</dbReference>
<evidence type="ECO:0000259" key="1">
    <source>
        <dbReference type="Pfam" id="PF05368"/>
    </source>
</evidence>
<keyword evidence="3" id="KW-1185">Reference proteome</keyword>
<name>A0ABR7TF28_9BACT</name>
<dbReference type="SUPFAM" id="SSF51735">
    <property type="entry name" value="NAD(P)-binding Rossmann-fold domains"/>
    <property type="match status" value="1"/>
</dbReference>
<dbReference type="InterPro" id="IPR051604">
    <property type="entry name" value="Ergot_Alk_Oxidoreductase"/>
</dbReference>
<dbReference type="InterPro" id="IPR036291">
    <property type="entry name" value="NAD(P)-bd_dom_sf"/>
</dbReference>
<feature type="domain" description="NmrA-like" evidence="1">
    <location>
        <begin position="2"/>
        <end position="257"/>
    </location>
</feature>
<reference evidence="2 3" key="1">
    <citation type="submission" date="2020-09" db="EMBL/GenBank/DDBJ databases">
        <title>Genome sequences of type strains of Chitinophaga qingshengii and Chitinophaga varians.</title>
        <authorList>
            <person name="Kittiwongwattana C."/>
        </authorList>
    </citation>
    <scope>NUCLEOTIDE SEQUENCE [LARGE SCALE GENOMIC DNA]</scope>
    <source>
        <strain evidence="2 3">JCM 30026</strain>
    </source>
</reference>
<dbReference type="Gene3D" id="3.40.50.720">
    <property type="entry name" value="NAD(P)-binding Rossmann-like Domain"/>
    <property type="match status" value="1"/>
</dbReference>